<evidence type="ECO:0000313" key="1">
    <source>
        <dbReference type="EMBL" id="EMS63927.1"/>
    </source>
</evidence>
<accession>M7ZUZ6</accession>
<protein>
    <submittedName>
        <fullName evidence="1">Uncharacterized protein</fullName>
    </submittedName>
</protein>
<proteinExistence type="predicted"/>
<dbReference type="EMBL" id="KD062748">
    <property type="protein sequence ID" value="EMS63927.1"/>
    <property type="molecule type" value="Genomic_DNA"/>
</dbReference>
<organism evidence="1">
    <name type="scientific">Triticum urartu</name>
    <name type="common">Red wild einkorn</name>
    <name type="synonym">Crithodium urartu</name>
    <dbReference type="NCBI Taxonomy" id="4572"/>
    <lineage>
        <taxon>Eukaryota</taxon>
        <taxon>Viridiplantae</taxon>
        <taxon>Streptophyta</taxon>
        <taxon>Embryophyta</taxon>
        <taxon>Tracheophyta</taxon>
        <taxon>Spermatophyta</taxon>
        <taxon>Magnoliopsida</taxon>
        <taxon>Liliopsida</taxon>
        <taxon>Poales</taxon>
        <taxon>Poaceae</taxon>
        <taxon>BOP clade</taxon>
        <taxon>Pooideae</taxon>
        <taxon>Triticodae</taxon>
        <taxon>Triticeae</taxon>
        <taxon>Triticinae</taxon>
        <taxon>Triticum</taxon>
    </lineage>
</organism>
<gene>
    <name evidence="1" type="ORF">TRIUR3_29032</name>
</gene>
<name>M7ZUZ6_TRIUA</name>
<sequence length="277" mass="30979">MRSTKRREARRVAAPATKKSSEEPCWGRGWRCSYAPEIWRTKRRFPGHFDLALVNMAQLNCEALELEYSRNCHLSAPSEQSSQTGNAIYSTQKKEIETRVLISSAEVSWAFRFAQIGGGIEDCGTYLGAWETSLRERSQFFLWVSGYVPEGEFPEIVLWMARACRGMSQVLGQLARMAKGASGLCRLVGGEIKRLAQGYVQGTLQQVVATNRGSLIRLQIDVDPAMTPSLAKTCFELLNAEGAYGQEMMQNAQNMITKLAEHEEMSARRRAPRSLGT</sequence>
<reference evidence="1" key="1">
    <citation type="journal article" date="2013" name="Nature">
        <title>Draft genome of the wheat A-genome progenitor Triticum urartu.</title>
        <authorList>
            <person name="Ling H.Q."/>
            <person name="Zhao S."/>
            <person name="Liu D."/>
            <person name="Wang J."/>
            <person name="Sun H."/>
            <person name="Zhang C."/>
            <person name="Fan H."/>
            <person name="Li D."/>
            <person name="Dong L."/>
            <person name="Tao Y."/>
            <person name="Gao C."/>
            <person name="Wu H."/>
            <person name="Li Y."/>
            <person name="Cui Y."/>
            <person name="Guo X."/>
            <person name="Zheng S."/>
            <person name="Wang B."/>
            <person name="Yu K."/>
            <person name="Liang Q."/>
            <person name="Yang W."/>
            <person name="Lou X."/>
            <person name="Chen J."/>
            <person name="Feng M."/>
            <person name="Jian J."/>
            <person name="Zhang X."/>
            <person name="Luo G."/>
            <person name="Jiang Y."/>
            <person name="Liu J."/>
            <person name="Wang Z."/>
            <person name="Sha Y."/>
            <person name="Zhang B."/>
            <person name="Wu H."/>
            <person name="Tang D."/>
            <person name="Shen Q."/>
            <person name="Xue P."/>
            <person name="Zou S."/>
            <person name="Wang X."/>
            <person name="Liu X."/>
            <person name="Wang F."/>
            <person name="Yang Y."/>
            <person name="An X."/>
            <person name="Dong Z."/>
            <person name="Zhang K."/>
            <person name="Zhang X."/>
            <person name="Luo M.C."/>
            <person name="Dvorak J."/>
            <person name="Tong Y."/>
            <person name="Wang J."/>
            <person name="Yang H."/>
            <person name="Li Z."/>
            <person name="Wang D."/>
            <person name="Zhang A."/>
            <person name="Wang J."/>
        </authorList>
    </citation>
    <scope>NUCLEOTIDE SEQUENCE</scope>
</reference>
<dbReference type="AlphaFoldDB" id="M7ZUZ6"/>